<dbReference type="OrthoDB" id="3796612at2759"/>
<evidence type="ECO:0000313" key="2">
    <source>
        <dbReference type="Proteomes" id="UP000654913"/>
    </source>
</evidence>
<organism evidence="1 2">
    <name type="scientific">Aspergillus puulaauensis</name>
    <dbReference type="NCBI Taxonomy" id="1220207"/>
    <lineage>
        <taxon>Eukaryota</taxon>
        <taxon>Fungi</taxon>
        <taxon>Dikarya</taxon>
        <taxon>Ascomycota</taxon>
        <taxon>Pezizomycotina</taxon>
        <taxon>Eurotiomycetes</taxon>
        <taxon>Eurotiomycetidae</taxon>
        <taxon>Eurotiales</taxon>
        <taxon>Aspergillaceae</taxon>
        <taxon>Aspergillus</taxon>
    </lineage>
</organism>
<reference evidence="1" key="2">
    <citation type="submission" date="2021-02" db="EMBL/GenBank/DDBJ databases">
        <title>Aspergillus puulaauensis MK2 genome sequence.</title>
        <authorList>
            <person name="Futagami T."/>
            <person name="Mori K."/>
            <person name="Kadooka C."/>
            <person name="Tanaka T."/>
        </authorList>
    </citation>
    <scope>NUCLEOTIDE SEQUENCE</scope>
    <source>
        <strain evidence="1">MK2</strain>
    </source>
</reference>
<reference evidence="1" key="1">
    <citation type="submission" date="2021-01" db="EMBL/GenBank/DDBJ databases">
        <authorList>
            <consortium name="Aspergillus puulaauensis MK2 genome sequencing consortium"/>
            <person name="Kazuki M."/>
            <person name="Futagami T."/>
        </authorList>
    </citation>
    <scope>NUCLEOTIDE SEQUENCE</scope>
    <source>
        <strain evidence="1">MK2</strain>
    </source>
</reference>
<dbReference type="GeneID" id="64968255"/>
<sequence>MSLGESTEDPLEAFVISLAPDDGEGGFHFDARNNPARPFQRETVHDDRRGVAVKCSLLDVAHGKYLPESQDSDASLVVFGFRFDRGANGGGHIKAATITVTFLGEYDDDDHPGVMGLSFNGTYSVLETTQTETVTRGVGASVSGSVLNAAQITLDRKYEEVVTRQTSDATYISGSSCRIGVDYDPDNAVQWKLRENETMGTGVPGYLRVGVLLQRPMQAKFRCTVEIKSDVDVKSKIKRLFGGKPKDDPVLFDPGMKATNRLREYNVLNLGGGGDLAQVDDVTFTTVISGAIKHVDANKS</sequence>
<dbReference type="RefSeq" id="XP_041550444.1">
    <property type="nucleotide sequence ID" value="XM_041694301.1"/>
</dbReference>
<keyword evidence="2" id="KW-1185">Reference proteome</keyword>
<proteinExistence type="predicted"/>
<gene>
    <name evidence="1" type="ORF">APUU_11078S</name>
</gene>
<dbReference type="AlphaFoldDB" id="A0A7R8AI38"/>
<dbReference type="Proteomes" id="UP000654913">
    <property type="component" value="Chromosome 1"/>
</dbReference>
<accession>A0A7R8AI38</accession>
<name>A0A7R8AI38_9EURO</name>
<dbReference type="KEGG" id="apuu:APUU_11078S"/>
<evidence type="ECO:0000313" key="1">
    <source>
        <dbReference type="EMBL" id="BCS18250.1"/>
    </source>
</evidence>
<dbReference type="EMBL" id="AP024443">
    <property type="protein sequence ID" value="BCS18250.1"/>
    <property type="molecule type" value="Genomic_DNA"/>
</dbReference>
<protein>
    <submittedName>
        <fullName evidence="1">Uncharacterized protein</fullName>
    </submittedName>
</protein>